<dbReference type="GO" id="GO:0003677">
    <property type="term" value="F:DNA binding"/>
    <property type="evidence" value="ECO:0007669"/>
    <property type="project" value="UniProtKB-KW"/>
</dbReference>
<dbReference type="Gene3D" id="1.10.10.10">
    <property type="entry name" value="Winged helix-like DNA-binding domain superfamily/Winged helix DNA-binding domain"/>
    <property type="match status" value="1"/>
</dbReference>
<feature type="domain" description="HTH hxlR-type" evidence="4">
    <location>
        <begin position="43"/>
        <end position="142"/>
    </location>
</feature>
<accession>A5TV87</accession>
<keyword evidence="3" id="KW-0804">Transcription</keyword>
<reference evidence="5" key="1">
    <citation type="submission" date="2006-07" db="EMBL/GenBank/DDBJ databases">
        <authorList>
            <person name="Qin X."/>
            <person name="Weinstock G.M."/>
        </authorList>
    </citation>
    <scope>NUCLEOTIDE SEQUENCE [LARGE SCALE GENOMIC DNA]</scope>
    <source>
        <strain evidence="5">ATCC 10953</strain>
    </source>
</reference>
<keyword evidence="1" id="KW-0805">Transcription regulation</keyword>
<evidence type="ECO:0000256" key="2">
    <source>
        <dbReference type="ARBA" id="ARBA00023125"/>
    </source>
</evidence>
<dbReference type="AlphaFoldDB" id="A5TV87"/>
<dbReference type="HOGENOM" id="CLU_111585_5_1_0"/>
<organism evidence="5">
    <name type="scientific">Fusobacterium polymorphum ATCC 10953</name>
    <dbReference type="NCBI Taxonomy" id="393480"/>
    <lineage>
        <taxon>Bacteria</taxon>
        <taxon>Fusobacteriati</taxon>
        <taxon>Fusobacteriota</taxon>
        <taxon>Fusobacteriia</taxon>
        <taxon>Fusobacteriales</taxon>
        <taxon>Fusobacteriaceae</taxon>
        <taxon>Fusobacterium</taxon>
    </lineage>
</organism>
<dbReference type="InterPro" id="IPR002577">
    <property type="entry name" value="HTH_HxlR"/>
</dbReference>
<dbReference type="InterPro" id="IPR036388">
    <property type="entry name" value="WH-like_DNA-bd_sf"/>
</dbReference>
<dbReference type="eggNOG" id="COG1733">
    <property type="taxonomic scope" value="Bacteria"/>
</dbReference>
<dbReference type="InterPro" id="IPR036390">
    <property type="entry name" value="WH_DNA-bd_sf"/>
</dbReference>
<reference evidence="5" key="2">
    <citation type="submission" date="2007-05" db="EMBL/GenBank/DDBJ databases">
        <title>Genome sequence of Fusobacterium nucleatum subspecies polymorphum - a genetically tractable Fusobacterium.</title>
        <authorList>
            <person name="Karpathy S.E."/>
            <person name="Xiang Q."/>
            <person name="Gioia J."/>
            <person name="Jiang H."/>
            <person name="Liu Y."/>
            <person name="Petrosino J.F."/>
            <person name="Yerrapragada S."/>
            <person name="Fox G.E."/>
            <person name="Kinder Haake S."/>
            <person name="Weinstock G.M."/>
            <person name="Highlander S.K."/>
        </authorList>
    </citation>
    <scope>NUCLEOTIDE SEQUENCE [LARGE SCALE GENOMIC DNA]</scope>
    <source>
        <strain evidence="5">ATCC 10953</strain>
    </source>
</reference>
<dbReference type="SUPFAM" id="SSF46785">
    <property type="entry name" value="Winged helix' DNA-binding domain"/>
    <property type="match status" value="1"/>
</dbReference>
<dbReference type="PANTHER" id="PTHR33204:SF29">
    <property type="entry name" value="TRANSCRIPTIONAL REGULATOR"/>
    <property type="match status" value="1"/>
</dbReference>
<sequence length="153" mass="18351">MKYSLIQYFCKVQSFLSVFTFLSINIRIYKEVSRMDKNKKYNCFFEFTLDIVGGKWKPIILYYININSVARHSELKRFIPSINERMLTRQLRELEEDNLIERKVYPVVPPKVEYKLTEYGKSLIPILKSLVLWGKDYAKAIKFDNFKMNLPEE</sequence>
<dbReference type="Pfam" id="PF01638">
    <property type="entry name" value="HxlR"/>
    <property type="match status" value="1"/>
</dbReference>
<dbReference type="Proteomes" id="UP000001921">
    <property type="component" value="Chromosome"/>
</dbReference>
<evidence type="ECO:0000256" key="1">
    <source>
        <dbReference type="ARBA" id="ARBA00023015"/>
    </source>
</evidence>
<evidence type="ECO:0000313" key="5">
    <source>
        <dbReference type="EMBL" id="EDK88812.1"/>
    </source>
</evidence>
<keyword evidence="2" id="KW-0238">DNA-binding</keyword>
<name>A5TV87_FUSNP</name>
<dbReference type="PANTHER" id="PTHR33204">
    <property type="entry name" value="TRANSCRIPTIONAL REGULATOR, MARR FAMILY"/>
    <property type="match status" value="1"/>
</dbReference>
<evidence type="ECO:0000256" key="3">
    <source>
        <dbReference type="ARBA" id="ARBA00023163"/>
    </source>
</evidence>
<gene>
    <name evidence="5" type="ORF">FNP_1017</name>
</gene>
<dbReference type="PROSITE" id="PS51118">
    <property type="entry name" value="HTH_HXLR"/>
    <property type="match status" value="1"/>
</dbReference>
<dbReference type="EMBL" id="CM000440">
    <property type="protein sequence ID" value="EDK88812.1"/>
    <property type="molecule type" value="Genomic_DNA"/>
</dbReference>
<protein>
    <submittedName>
        <fullName evidence="5">MarR family transcriptional regulator</fullName>
    </submittedName>
</protein>
<evidence type="ECO:0000259" key="4">
    <source>
        <dbReference type="PROSITE" id="PS51118"/>
    </source>
</evidence>
<proteinExistence type="predicted"/>